<evidence type="ECO:0000313" key="2">
    <source>
        <dbReference type="EMBL" id="GAX77418.1"/>
    </source>
</evidence>
<organism evidence="2 3">
    <name type="scientific">Chlamydomonas eustigma</name>
    <dbReference type="NCBI Taxonomy" id="1157962"/>
    <lineage>
        <taxon>Eukaryota</taxon>
        <taxon>Viridiplantae</taxon>
        <taxon>Chlorophyta</taxon>
        <taxon>core chlorophytes</taxon>
        <taxon>Chlorophyceae</taxon>
        <taxon>CS clade</taxon>
        <taxon>Chlamydomonadales</taxon>
        <taxon>Chlamydomonadaceae</taxon>
        <taxon>Chlamydomonas</taxon>
    </lineage>
</organism>
<name>A0A250X2X0_9CHLO</name>
<evidence type="ECO:0000259" key="1">
    <source>
        <dbReference type="Pfam" id="PF00134"/>
    </source>
</evidence>
<keyword evidence="3" id="KW-1185">Reference proteome</keyword>
<dbReference type="GO" id="GO:0016538">
    <property type="term" value="F:cyclin-dependent protein serine/threonine kinase regulator activity"/>
    <property type="evidence" value="ECO:0007669"/>
    <property type="project" value="InterPro"/>
</dbReference>
<dbReference type="CDD" id="cd20546">
    <property type="entry name" value="CYCLIN_SpCG1C_ScCTK2-like_rpt2"/>
    <property type="match status" value="1"/>
</dbReference>
<dbReference type="InterPro" id="IPR036915">
    <property type="entry name" value="Cyclin-like_sf"/>
</dbReference>
<feature type="domain" description="Cyclin N-terminal" evidence="1">
    <location>
        <begin position="41"/>
        <end position="187"/>
    </location>
</feature>
<dbReference type="OrthoDB" id="10264655at2759"/>
<dbReference type="Pfam" id="PF00134">
    <property type="entry name" value="Cyclin_N"/>
    <property type="match status" value="1"/>
</dbReference>
<dbReference type="PIRSF" id="PIRSF036580">
    <property type="entry name" value="Cyclin_L"/>
    <property type="match status" value="1"/>
</dbReference>
<accession>A0A250X2X0</accession>
<dbReference type="PANTHER" id="PTHR10026">
    <property type="entry name" value="CYCLIN"/>
    <property type="match status" value="1"/>
</dbReference>
<comment type="caution">
    <text evidence="2">The sequence shown here is derived from an EMBL/GenBank/DDBJ whole genome shotgun (WGS) entry which is preliminary data.</text>
</comment>
<proteinExistence type="predicted"/>
<dbReference type="AlphaFoldDB" id="A0A250X2X0"/>
<dbReference type="EMBL" id="BEGY01000024">
    <property type="protein sequence ID" value="GAX77418.1"/>
    <property type="molecule type" value="Genomic_DNA"/>
</dbReference>
<gene>
    <name evidence="2" type="ORF">CEUSTIGMA_g4863.t1</name>
</gene>
<dbReference type="InterPro" id="IPR043198">
    <property type="entry name" value="Cyclin/Ssn8"/>
</dbReference>
<evidence type="ECO:0000313" key="3">
    <source>
        <dbReference type="Proteomes" id="UP000232323"/>
    </source>
</evidence>
<dbReference type="Proteomes" id="UP000232323">
    <property type="component" value="Unassembled WGS sequence"/>
</dbReference>
<protein>
    <recommendedName>
        <fullName evidence="1">Cyclin N-terminal domain-containing protein</fullName>
    </recommendedName>
</protein>
<dbReference type="InterPro" id="IPR006671">
    <property type="entry name" value="Cyclin_N"/>
</dbReference>
<dbReference type="SUPFAM" id="SSF47954">
    <property type="entry name" value="Cyclin-like"/>
    <property type="match status" value="2"/>
</dbReference>
<dbReference type="STRING" id="1157962.A0A250X2X0"/>
<reference evidence="2 3" key="1">
    <citation type="submission" date="2017-08" db="EMBL/GenBank/DDBJ databases">
        <title>Acidophilic green algal genome provides insights into adaptation to an acidic environment.</title>
        <authorList>
            <person name="Hirooka S."/>
            <person name="Hirose Y."/>
            <person name="Kanesaki Y."/>
            <person name="Higuchi S."/>
            <person name="Fujiwara T."/>
            <person name="Onuma R."/>
            <person name="Era A."/>
            <person name="Ohbayashi R."/>
            <person name="Uzuka A."/>
            <person name="Nozaki H."/>
            <person name="Yoshikawa H."/>
            <person name="Miyagishima S.Y."/>
        </authorList>
    </citation>
    <scope>NUCLEOTIDE SEQUENCE [LARGE SCALE GENOMIC DNA]</scope>
    <source>
        <strain evidence="2 3">NIES-2499</strain>
    </source>
</reference>
<dbReference type="GO" id="GO:0006357">
    <property type="term" value="P:regulation of transcription by RNA polymerase II"/>
    <property type="evidence" value="ECO:0007669"/>
    <property type="project" value="InterPro"/>
</dbReference>
<sequence length="345" mass="40114">MDQIYNDWPDKAPTSAYELQYRQEREHNQILSCGLRKEEWVYQSLAELETTDLALKDGMDEKKEQMFRRRYLHIIYKAGSILKIPPWGLSTAAVLAHRFYSKKSMKKNDTITISMACLHLAAKVQESPKPIRDVILQCERLVQARNPQLSQLLREVDSKAHKEYMESLKEQVLMAERAVLYALDFNLHIEHPHATILSELGKLDIMDSSSNQDYRNIPQMAWNFINDSFRTIISLQYEPRILAISAIYLANEINKSAVGKSIEQLIREKSGVKSNDFYSYFGISVEEIKSVTSQILEMYVEAKKWQNDSASGVQRQLQDVHSTEDNKRKLEVKQEDRDFKMLKSE</sequence>
<dbReference type="Gene3D" id="1.10.472.10">
    <property type="entry name" value="Cyclin-like"/>
    <property type="match status" value="2"/>
</dbReference>